<evidence type="ECO:0000256" key="4">
    <source>
        <dbReference type="ARBA" id="ARBA00022692"/>
    </source>
</evidence>
<evidence type="ECO:0000256" key="9">
    <source>
        <dbReference type="ARBA" id="ARBA00023201"/>
    </source>
</evidence>
<evidence type="ECO:0000256" key="7">
    <source>
        <dbReference type="ARBA" id="ARBA00023065"/>
    </source>
</evidence>
<feature type="domain" description="Cyclic nucleotide-binding" evidence="13">
    <location>
        <begin position="846"/>
        <end position="943"/>
    </location>
</feature>
<dbReference type="InterPro" id="IPR000595">
    <property type="entry name" value="cNMP-bd_dom"/>
</dbReference>
<feature type="chain" id="PRO_5030741973" description="Cyclic nucleotide-binding domain-containing protein" evidence="12">
    <location>
        <begin position="24"/>
        <end position="1245"/>
    </location>
</feature>
<proteinExistence type="predicted"/>
<evidence type="ECO:0000256" key="8">
    <source>
        <dbReference type="ARBA" id="ARBA00023136"/>
    </source>
</evidence>
<comment type="subcellular location">
    <subcellularLocation>
        <location evidence="1">Cell membrane</location>
        <topology evidence="1">Multi-pass membrane protein</topology>
    </subcellularLocation>
</comment>
<dbReference type="AlphaFoldDB" id="A0A7S3GFN4"/>
<feature type="transmembrane region" description="Helical" evidence="11">
    <location>
        <begin position="141"/>
        <end position="165"/>
    </location>
</feature>
<dbReference type="Pfam" id="PF00999">
    <property type="entry name" value="Na_H_Exchanger"/>
    <property type="match status" value="1"/>
</dbReference>
<dbReference type="Gene3D" id="6.10.140.1330">
    <property type="match status" value="1"/>
</dbReference>
<keyword evidence="6" id="KW-0915">Sodium</keyword>
<dbReference type="EMBL" id="HBIB01041320">
    <property type="protein sequence ID" value="CAE0264690.1"/>
    <property type="molecule type" value="Transcribed_RNA"/>
</dbReference>
<feature type="transmembrane region" description="Helical" evidence="11">
    <location>
        <begin position="244"/>
        <end position="268"/>
    </location>
</feature>
<evidence type="ECO:0000256" key="1">
    <source>
        <dbReference type="ARBA" id="ARBA00004651"/>
    </source>
</evidence>
<keyword evidence="5 11" id="KW-1133">Transmembrane helix</keyword>
<dbReference type="GO" id="GO:0015385">
    <property type="term" value="F:sodium:proton antiporter activity"/>
    <property type="evidence" value="ECO:0007669"/>
    <property type="project" value="InterPro"/>
</dbReference>
<dbReference type="SMART" id="SM00100">
    <property type="entry name" value="cNMP"/>
    <property type="match status" value="1"/>
</dbReference>
<feature type="transmembrane region" description="Helical" evidence="11">
    <location>
        <begin position="402"/>
        <end position="423"/>
    </location>
</feature>
<evidence type="ECO:0000313" key="14">
    <source>
        <dbReference type="EMBL" id="CAE0264690.1"/>
    </source>
</evidence>
<protein>
    <recommendedName>
        <fullName evidence="13">Cyclic nucleotide-binding domain-containing protein</fullName>
    </recommendedName>
</protein>
<feature type="transmembrane region" description="Helical" evidence="11">
    <location>
        <begin position="73"/>
        <end position="90"/>
    </location>
</feature>
<feature type="transmembrane region" description="Helical" evidence="11">
    <location>
        <begin position="48"/>
        <end position="66"/>
    </location>
</feature>
<evidence type="ECO:0000259" key="13">
    <source>
        <dbReference type="PROSITE" id="PS50042"/>
    </source>
</evidence>
<evidence type="ECO:0000256" key="2">
    <source>
        <dbReference type="ARBA" id="ARBA00022448"/>
    </source>
</evidence>
<feature type="signal peptide" evidence="12">
    <location>
        <begin position="1"/>
        <end position="23"/>
    </location>
</feature>
<feature type="region of interest" description="Disordered" evidence="10">
    <location>
        <begin position="1122"/>
        <end position="1148"/>
    </location>
</feature>
<evidence type="ECO:0000256" key="3">
    <source>
        <dbReference type="ARBA" id="ARBA00022475"/>
    </source>
</evidence>
<keyword evidence="3" id="KW-1003">Cell membrane</keyword>
<dbReference type="InterPro" id="IPR014710">
    <property type="entry name" value="RmlC-like_jellyroll"/>
</dbReference>
<dbReference type="PANTHER" id="PTHR10110">
    <property type="entry name" value="SODIUM/HYDROGEN EXCHANGER"/>
    <property type="match status" value="1"/>
</dbReference>
<reference evidence="14" key="1">
    <citation type="submission" date="2021-01" db="EMBL/GenBank/DDBJ databases">
        <authorList>
            <person name="Corre E."/>
            <person name="Pelletier E."/>
            <person name="Niang G."/>
            <person name="Scheremetjew M."/>
            <person name="Finn R."/>
            <person name="Kale V."/>
            <person name="Holt S."/>
            <person name="Cochrane G."/>
            <person name="Meng A."/>
            <person name="Brown T."/>
            <person name="Cohen L."/>
        </authorList>
    </citation>
    <scope>NUCLEOTIDE SEQUENCE</scope>
    <source>
        <strain evidence="14">NIES-2562</strain>
    </source>
</reference>
<dbReference type="GO" id="GO:0015386">
    <property type="term" value="F:potassium:proton antiporter activity"/>
    <property type="evidence" value="ECO:0007669"/>
    <property type="project" value="TreeGrafter"/>
</dbReference>
<dbReference type="SUPFAM" id="SSF51206">
    <property type="entry name" value="cAMP-binding domain-like"/>
    <property type="match status" value="1"/>
</dbReference>
<dbReference type="GO" id="GO:0098719">
    <property type="term" value="P:sodium ion import across plasma membrane"/>
    <property type="evidence" value="ECO:0007669"/>
    <property type="project" value="TreeGrafter"/>
</dbReference>
<keyword evidence="9" id="KW-0739">Sodium transport</keyword>
<organism evidence="14">
    <name type="scientific">Palpitomonas bilix</name>
    <dbReference type="NCBI Taxonomy" id="652834"/>
    <lineage>
        <taxon>Eukaryota</taxon>
        <taxon>Eukaryota incertae sedis</taxon>
    </lineage>
</organism>
<dbReference type="Pfam" id="PF00027">
    <property type="entry name" value="cNMP_binding"/>
    <property type="match status" value="1"/>
</dbReference>
<evidence type="ECO:0000256" key="6">
    <source>
        <dbReference type="ARBA" id="ARBA00023053"/>
    </source>
</evidence>
<feature type="compositionally biased region" description="Basic and acidic residues" evidence="10">
    <location>
        <begin position="1186"/>
        <end position="1204"/>
    </location>
</feature>
<feature type="transmembrane region" description="Helical" evidence="11">
    <location>
        <begin position="365"/>
        <end position="390"/>
    </location>
</feature>
<dbReference type="InterPro" id="IPR018422">
    <property type="entry name" value="Cation/H_exchanger_CPA1"/>
</dbReference>
<dbReference type="InterPro" id="IPR006153">
    <property type="entry name" value="Cation/H_exchanger_TM"/>
</dbReference>
<dbReference type="CDD" id="cd00038">
    <property type="entry name" value="CAP_ED"/>
    <property type="match status" value="1"/>
</dbReference>
<gene>
    <name evidence="14" type="ORF">PBIL07802_LOCUS26996</name>
</gene>
<evidence type="ECO:0000256" key="12">
    <source>
        <dbReference type="SAM" id="SignalP"/>
    </source>
</evidence>
<evidence type="ECO:0000256" key="10">
    <source>
        <dbReference type="SAM" id="MobiDB-lite"/>
    </source>
</evidence>
<feature type="transmembrane region" description="Helical" evidence="11">
    <location>
        <begin position="332"/>
        <end position="353"/>
    </location>
</feature>
<dbReference type="InterPro" id="IPR018490">
    <property type="entry name" value="cNMP-bd_dom_sf"/>
</dbReference>
<dbReference type="Gene3D" id="2.60.120.10">
    <property type="entry name" value="Jelly Rolls"/>
    <property type="match status" value="1"/>
</dbReference>
<keyword evidence="7" id="KW-0406">Ion transport</keyword>
<keyword evidence="4 11" id="KW-0812">Transmembrane</keyword>
<evidence type="ECO:0000256" key="11">
    <source>
        <dbReference type="SAM" id="Phobius"/>
    </source>
</evidence>
<feature type="region of interest" description="Disordered" evidence="10">
    <location>
        <begin position="554"/>
        <end position="584"/>
    </location>
</feature>
<dbReference type="PANTHER" id="PTHR10110:SF86">
    <property type="entry name" value="SODIUM_HYDROGEN EXCHANGER 7"/>
    <property type="match status" value="1"/>
</dbReference>
<accession>A0A7S3GFN4</accession>
<feature type="transmembrane region" description="Helical" evidence="11">
    <location>
        <begin position="110"/>
        <end position="129"/>
    </location>
</feature>
<dbReference type="PROSITE" id="PS50042">
    <property type="entry name" value="CNMP_BINDING_3"/>
    <property type="match status" value="1"/>
</dbReference>
<feature type="compositionally biased region" description="Basic and acidic residues" evidence="10">
    <location>
        <begin position="1122"/>
        <end position="1147"/>
    </location>
</feature>
<feature type="transmembrane region" description="Helical" evidence="11">
    <location>
        <begin position="280"/>
        <end position="312"/>
    </location>
</feature>
<name>A0A7S3GFN4_9EUKA</name>
<keyword evidence="12" id="KW-0732">Signal</keyword>
<sequence length="1245" mass="138361">MYSKVHVLLAALLLVGVVPLTAASTTGEATNGSCLAHAETAEHSAERPLLFLFFSLILGVVTRFFFQKTKLPYTVILLIAGILLGILTLFDSTKNNEFVLSMDDVASMDPHVMMFVFLPILVFESSFSVDVHVFKKNFWQILILASLGVIINAGLAAVLAKFTFFNYEPNWVVSLMVGSILSATDPVAVVALLKELGASKKLGTLIEGESLLNDGTAFVLYTILARFVNAYYGSGEVITVGSVIWDFVRIAGGGPLLGYIIGLFMMLWTSRVFEDPFVEITITIVSAYLTFFIAEKFLHVSGILAVVVLGVYMNYKGKTNLSANVQHFLHEFWGMMSYIANTLIFVIVGVTIVRNTVLDQDWTRYMYLFVVYIALQAMRALSILILYPLLRRTGYGLDWQGAVVLTWGGLRGAVGLILALIVLNDPCIDGRVRQNTLFVVAGIVVLTLIVNGSTTESIMSKMKMNAISPAQRLIESRAIKNIEAEMDRTAETLKNDKFLRGADWDWVQKRISIVRKTKERIESDNRGRCLKKKNDGAGGEAPTARRKSMFRVVKKNSGGAPVEPADEEKGKGQATSTTPMRELRHSDTMRRSFDLDDHSTLMAMTKAGGLALQTVHDLERQILIHHATALKNSYWKLYKQDLLSGDSYQALVEAAERSVDLLSVYGGHKVLEEKIVIPPFILRLLRTPFIGTIARKIMNSVWTFRYELALGHVVASRDALRVMDSEFTENDRKIALRENGRVVILQDLLDRIRSEVTSINEQAMKNVNSIEVAFPEVALAIKSRQAAKYILHSARKTIDRLKKNGNVDEDEGSRLFNLVEESIKRLVFSPMKISRPSPREILKQSLFQDVPDALLDAIVESAKHKIYEAHETILREGEQSKGICVVTAGVVQKTGFDGIEYTGKGTIIGDVSFLSATPSNTTVKTETIVESVWLFASDIRRLIQLSKCSADNRVAELRPGLTFECEGKDFASQIWRKAAIRLGVNLLRKKDPYNRWPLERITFWLNRWIMGEPNDNIRYRLGPVPVIIISGSMTRMRDGTVINAPNMADHLGGGEVKFGPSSRVLVCPVSEAFGPSTSENEVGGAEWKPKPVDVEHALKPVKGQAKKKLERKLSKEHFNTVTTDFREEGANGAGHSREDDHHSERAGHAGHLPFDVTVSRTDHSFVAPHSMSLTPGSSGFRGRHTSHVDEEGEQERRVVRDDIGYGRVRPSRNSDETYAKDASLSMNLGGGGFGLKARRGESREF</sequence>
<dbReference type="GO" id="GO:0005886">
    <property type="term" value="C:plasma membrane"/>
    <property type="evidence" value="ECO:0007669"/>
    <property type="project" value="UniProtKB-SubCell"/>
</dbReference>
<evidence type="ECO:0000256" key="5">
    <source>
        <dbReference type="ARBA" id="ARBA00022989"/>
    </source>
</evidence>
<feature type="transmembrane region" description="Helical" evidence="11">
    <location>
        <begin position="171"/>
        <end position="193"/>
    </location>
</feature>
<keyword evidence="2" id="KW-0813">Transport</keyword>
<dbReference type="GO" id="GO:0051453">
    <property type="term" value="P:regulation of intracellular pH"/>
    <property type="evidence" value="ECO:0007669"/>
    <property type="project" value="TreeGrafter"/>
</dbReference>
<feature type="transmembrane region" description="Helical" evidence="11">
    <location>
        <begin position="435"/>
        <end position="454"/>
    </location>
</feature>
<feature type="region of interest" description="Disordered" evidence="10">
    <location>
        <begin position="1170"/>
        <end position="1245"/>
    </location>
</feature>
<keyword evidence="8 11" id="KW-0472">Membrane</keyword>